<evidence type="ECO:0000313" key="7">
    <source>
        <dbReference type="Proteomes" id="UP001299220"/>
    </source>
</evidence>
<name>A0ABS9CSR7_9FIRM</name>
<dbReference type="EMBL" id="JAFBIT010000005">
    <property type="protein sequence ID" value="MCF2653340.1"/>
    <property type="molecule type" value="Genomic_DNA"/>
</dbReference>
<evidence type="ECO:0000256" key="1">
    <source>
        <dbReference type="ARBA" id="ARBA00004141"/>
    </source>
</evidence>
<proteinExistence type="predicted"/>
<feature type="transmembrane region" description="Helical" evidence="5">
    <location>
        <begin position="50"/>
        <end position="72"/>
    </location>
</feature>
<protein>
    <submittedName>
        <fullName evidence="6">Energy-coupling factor transporter transmembrane protein EcfT</fullName>
    </submittedName>
</protein>
<organism evidence="6 7">
    <name type="scientific">Anaeromassilibacillus senegalensis</name>
    <dbReference type="NCBI Taxonomy" id="1673717"/>
    <lineage>
        <taxon>Bacteria</taxon>
        <taxon>Bacillati</taxon>
        <taxon>Bacillota</taxon>
        <taxon>Clostridia</taxon>
        <taxon>Eubacteriales</taxon>
        <taxon>Acutalibacteraceae</taxon>
        <taxon>Anaeromassilibacillus</taxon>
    </lineage>
</organism>
<reference evidence="6 7" key="1">
    <citation type="submission" date="2020-12" db="EMBL/GenBank/DDBJ databases">
        <title>Whole genome sequences of gut porcine anaerobes.</title>
        <authorList>
            <person name="Kubasova T."/>
            <person name="Jahodarova E."/>
            <person name="Rychlik I."/>
        </authorList>
    </citation>
    <scope>NUCLEOTIDE SEQUENCE [LARGE SCALE GENOMIC DNA]</scope>
    <source>
        <strain evidence="6 7">An867</strain>
    </source>
</reference>
<accession>A0ABS9CSR7</accession>
<dbReference type="InterPro" id="IPR003339">
    <property type="entry name" value="ABC/ECF_trnsptr_transmembrane"/>
</dbReference>
<evidence type="ECO:0000256" key="4">
    <source>
        <dbReference type="ARBA" id="ARBA00023136"/>
    </source>
</evidence>
<comment type="subcellular location">
    <subcellularLocation>
        <location evidence="1">Membrane</location>
        <topology evidence="1">Multi-pass membrane protein</topology>
    </subcellularLocation>
</comment>
<dbReference type="CDD" id="cd16914">
    <property type="entry name" value="EcfT"/>
    <property type="match status" value="1"/>
</dbReference>
<evidence type="ECO:0000313" key="6">
    <source>
        <dbReference type="EMBL" id="MCF2653340.1"/>
    </source>
</evidence>
<feature type="transmembrane region" description="Helical" evidence="5">
    <location>
        <begin position="223"/>
        <end position="241"/>
    </location>
</feature>
<keyword evidence="2 5" id="KW-0812">Transmembrane</keyword>
<comment type="caution">
    <text evidence="6">The sequence shown here is derived from an EMBL/GenBank/DDBJ whole genome shotgun (WGS) entry which is preliminary data.</text>
</comment>
<feature type="transmembrane region" description="Helical" evidence="5">
    <location>
        <begin position="12"/>
        <end position="38"/>
    </location>
</feature>
<keyword evidence="7" id="KW-1185">Reference proteome</keyword>
<evidence type="ECO:0000256" key="2">
    <source>
        <dbReference type="ARBA" id="ARBA00022692"/>
    </source>
</evidence>
<dbReference type="RefSeq" id="WP_235324367.1">
    <property type="nucleotide sequence ID" value="NZ_JAFBIT010000005.1"/>
</dbReference>
<sequence length="293" mass="33044">MGFECCHPVINLLYFAAVIAASVLFRQPVFLAISYISAFAYSVKRNGRRAVLFNIGLLPLAALFALYYWSYHHFGVTVLFRNFIGNSMTLESLFYGVTLGLQAAAVVMWMRCVFSVFTTDKVVYLLGRISPRLSLFLAVLLRMEPRAKTQLFRINTARRAIGRGSDQGSFFRRLPNDLKIFSMLVMWLLESLAELSNAMRNRGGALPGRTAFSLYHPDNRDRAFAVVFSAALTGVLMAMLLGQTDMIFDPALLMVPFTVASGFFCAAYAVLCLLPMGMELFSRLRFERQRKRI</sequence>
<feature type="transmembrane region" description="Helical" evidence="5">
    <location>
        <begin position="253"/>
        <end position="281"/>
    </location>
</feature>
<evidence type="ECO:0000256" key="3">
    <source>
        <dbReference type="ARBA" id="ARBA00022989"/>
    </source>
</evidence>
<feature type="transmembrane region" description="Helical" evidence="5">
    <location>
        <begin position="92"/>
        <end position="110"/>
    </location>
</feature>
<keyword evidence="3 5" id="KW-1133">Transmembrane helix</keyword>
<dbReference type="Proteomes" id="UP001299220">
    <property type="component" value="Unassembled WGS sequence"/>
</dbReference>
<evidence type="ECO:0000256" key="5">
    <source>
        <dbReference type="SAM" id="Phobius"/>
    </source>
</evidence>
<gene>
    <name evidence="6" type="ORF">JQM67_12105</name>
</gene>
<keyword evidence="4 5" id="KW-0472">Membrane</keyword>